<dbReference type="EMBL" id="CP034438">
    <property type="protein sequence ID" value="AZN30619.1"/>
    <property type="molecule type" value="Genomic_DNA"/>
</dbReference>
<evidence type="ECO:0000313" key="5">
    <source>
        <dbReference type="Proteomes" id="UP000270021"/>
    </source>
</evidence>
<name>A0A3S8ZAW4_9ACTO</name>
<evidence type="ECO:0000259" key="3">
    <source>
        <dbReference type="Pfam" id="PF11611"/>
    </source>
</evidence>
<organism evidence="4 5">
    <name type="scientific">Flaviflexus salsibiostraticola</name>
    <dbReference type="NCBI Taxonomy" id="1282737"/>
    <lineage>
        <taxon>Bacteria</taxon>
        <taxon>Bacillati</taxon>
        <taxon>Actinomycetota</taxon>
        <taxon>Actinomycetes</taxon>
        <taxon>Actinomycetales</taxon>
        <taxon>Actinomycetaceae</taxon>
        <taxon>Flaviflexus</taxon>
    </lineage>
</organism>
<gene>
    <name evidence="4" type="ORF">EJO69_10150</name>
</gene>
<evidence type="ECO:0000256" key="1">
    <source>
        <dbReference type="ARBA" id="ARBA00022729"/>
    </source>
</evidence>
<feature type="compositionally biased region" description="Acidic residues" evidence="2">
    <location>
        <begin position="56"/>
        <end position="83"/>
    </location>
</feature>
<dbReference type="RefSeq" id="WP_126041525.1">
    <property type="nucleotide sequence ID" value="NZ_CP034438.1"/>
</dbReference>
<dbReference type="AlphaFoldDB" id="A0A3S8ZAW4"/>
<dbReference type="KEGG" id="fsl:EJO69_10150"/>
<feature type="region of interest" description="Disordered" evidence="2">
    <location>
        <begin position="53"/>
        <end position="94"/>
    </location>
</feature>
<dbReference type="Proteomes" id="UP000270021">
    <property type="component" value="Chromosome"/>
</dbReference>
<dbReference type="Gene3D" id="2.60.40.1240">
    <property type="match status" value="1"/>
</dbReference>
<dbReference type="InterPro" id="IPR029051">
    <property type="entry name" value="DUF4352"/>
</dbReference>
<protein>
    <submittedName>
        <fullName evidence="4">DUF4352 domain-containing protein</fullName>
    </submittedName>
</protein>
<sequence>MASAPTVEKQKSWFARHKILTALLVLVVIGFLATAFGGGDDSAAETRTTAPAVDAGADDGAAEAENAVEEEPAEDEAAEEPADESAPSAGIGSTVNTGNFDVTVHGVEASVAAVGSEYLNAEPSGQFVLVRVTVLNTSNEAEYFFDSDQVLVDEQGRKHSTSSDSIYLDDNTFSFEKINPGVSMDGVLLFDIPADASPVALELDSDEFFGDPIVVSLN</sequence>
<dbReference type="Pfam" id="PF11611">
    <property type="entry name" value="DUF4352"/>
    <property type="match status" value="1"/>
</dbReference>
<accession>A0A3S8ZAW4</accession>
<keyword evidence="1" id="KW-0732">Signal</keyword>
<proteinExistence type="predicted"/>
<feature type="domain" description="DUF4352" evidence="3">
    <location>
        <begin position="90"/>
        <end position="211"/>
    </location>
</feature>
<evidence type="ECO:0000313" key="4">
    <source>
        <dbReference type="EMBL" id="AZN30619.1"/>
    </source>
</evidence>
<keyword evidence="5" id="KW-1185">Reference proteome</keyword>
<evidence type="ECO:0000256" key="2">
    <source>
        <dbReference type="SAM" id="MobiDB-lite"/>
    </source>
</evidence>
<reference evidence="4 5" key="1">
    <citation type="submission" date="2018-12" db="EMBL/GenBank/DDBJ databases">
        <title>Complete genome sequence of Flaviflexus salsibiostraticola KCTC 33148.</title>
        <authorList>
            <person name="Bae J.-W."/>
        </authorList>
    </citation>
    <scope>NUCLEOTIDE SEQUENCE [LARGE SCALE GENOMIC DNA]</scope>
    <source>
        <strain evidence="4 5">KCTC 33148</strain>
    </source>
</reference>
<dbReference type="InterPro" id="IPR029050">
    <property type="entry name" value="Immunoprotect_excell_Ig-like"/>
</dbReference>
<dbReference type="OrthoDB" id="3430849at2"/>